<dbReference type="InterPro" id="IPR017900">
    <property type="entry name" value="4Fe4S_Fe_S_CS"/>
</dbReference>
<dbReference type="Gene3D" id="3.40.50.300">
    <property type="entry name" value="P-loop containing nucleotide triphosphate hydrolases"/>
    <property type="match status" value="1"/>
</dbReference>
<accession>A0A497ELE2</accession>
<feature type="domain" description="4Fe-4S ferredoxin-type" evidence="1">
    <location>
        <begin position="88"/>
        <end position="117"/>
    </location>
</feature>
<dbReference type="PANTHER" id="PTHR43534:SF1">
    <property type="entry name" value="4FE-4S CLUSTER CONTAINING PARA FAMILY ATPASE PROTEIN"/>
    <property type="match status" value="1"/>
</dbReference>
<dbReference type="PROSITE" id="PS00198">
    <property type="entry name" value="4FE4S_FER_1"/>
    <property type="match status" value="1"/>
</dbReference>
<protein>
    <submittedName>
        <fullName evidence="2">(4Fe-4S)-binding protein</fullName>
    </submittedName>
</protein>
<dbReference type="PROSITE" id="PS51379">
    <property type="entry name" value="4FE4S_FER_2"/>
    <property type="match status" value="2"/>
</dbReference>
<dbReference type="InterPro" id="IPR002586">
    <property type="entry name" value="CobQ/CobB/MinD/ParA_Nub-bd_dom"/>
</dbReference>
<dbReference type="Gene3D" id="3.30.70.20">
    <property type="match status" value="1"/>
</dbReference>
<organism evidence="2 3">
    <name type="scientific">Thermoproteota archaeon</name>
    <dbReference type="NCBI Taxonomy" id="2056631"/>
    <lineage>
        <taxon>Archaea</taxon>
        <taxon>Thermoproteota</taxon>
    </lineage>
</organism>
<dbReference type="PANTHER" id="PTHR43534">
    <property type="entry name" value="MIND SUPERFAMILY P-LOOP ATPASE CONTAINING AN INSERTED FERREDOXIN DOMAIN"/>
    <property type="match status" value="1"/>
</dbReference>
<dbReference type="SUPFAM" id="SSF52540">
    <property type="entry name" value="P-loop containing nucleoside triphosphate hydrolases"/>
    <property type="match status" value="1"/>
</dbReference>
<dbReference type="EMBL" id="QMQV01000091">
    <property type="protein sequence ID" value="RLE48078.1"/>
    <property type="molecule type" value="Genomic_DNA"/>
</dbReference>
<dbReference type="InterPro" id="IPR017896">
    <property type="entry name" value="4Fe4S_Fe-S-bd"/>
</dbReference>
<dbReference type="InterPro" id="IPR027417">
    <property type="entry name" value="P-loop_NTPase"/>
</dbReference>
<evidence type="ECO:0000313" key="2">
    <source>
        <dbReference type="EMBL" id="RLE48078.1"/>
    </source>
</evidence>
<comment type="caution">
    <text evidence="2">The sequence shown here is derived from an EMBL/GenBank/DDBJ whole genome shotgun (WGS) entry which is preliminary data.</text>
</comment>
<name>A0A497ELE2_9CREN</name>
<sequence length="294" mass="31684">MVKELVVISGKGGTGKTSIAASIISIASNSIKLVAADCDVDASTLHVLLNPRIKHEEKFSGSKVAEINRSECIRCGCCQAVCEFNAIEDFRVDVFSCEGCGVCRLFCPVNAISLKDRESGFLFISETKYGPMCHARLLPGEANSGKLVSLVKQRAKMVAEEEKRDLIVVDGPPGIGCPVISSIAGANLLLAVAEPTLSGLHDLMRVIGLARFFKMTKVFVAINMWDINAEVSAKIVEACRNEGVEVLAKIPFDRRVIEAVVNRAPAVEYDPKSAFSVEVKHLWDSLASTLALTS</sequence>
<dbReference type="GO" id="GO:0016491">
    <property type="term" value="F:oxidoreductase activity"/>
    <property type="evidence" value="ECO:0007669"/>
    <property type="project" value="UniProtKB-ARBA"/>
</dbReference>
<proteinExistence type="predicted"/>
<evidence type="ECO:0000259" key="1">
    <source>
        <dbReference type="PROSITE" id="PS51379"/>
    </source>
</evidence>
<dbReference type="SUPFAM" id="SSF54862">
    <property type="entry name" value="4Fe-4S ferredoxins"/>
    <property type="match status" value="1"/>
</dbReference>
<dbReference type="Pfam" id="PF00037">
    <property type="entry name" value="Fer4"/>
    <property type="match status" value="2"/>
</dbReference>
<reference evidence="2 3" key="1">
    <citation type="submission" date="2018-06" db="EMBL/GenBank/DDBJ databases">
        <title>Extensive metabolic versatility and redundancy in microbially diverse, dynamic hydrothermal sediments.</title>
        <authorList>
            <person name="Dombrowski N."/>
            <person name="Teske A."/>
            <person name="Baker B.J."/>
        </authorList>
    </citation>
    <scope>NUCLEOTIDE SEQUENCE [LARGE SCALE GENOMIC DNA]</scope>
    <source>
        <strain evidence="2">B66_G16</strain>
    </source>
</reference>
<dbReference type="Proteomes" id="UP000278475">
    <property type="component" value="Unassembled WGS sequence"/>
</dbReference>
<evidence type="ECO:0000313" key="3">
    <source>
        <dbReference type="Proteomes" id="UP000278475"/>
    </source>
</evidence>
<gene>
    <name evidence="2" type="ORF">DRJ31_07910</name>
</gene>
<dbReference type="CDD" id="cd03110">
    <property type="entry name" value="SIMIBI_bact_arch"/>
    <property type="match status" value="1"/>
</dbReference>
<feature type="domain" description="4Fe-4S ferredoxin-type" evidence="1">
    <location>
        <begin position="63"/>
        <end position="87"/>
    </location>
</feature>
<dbReference type="Pfam" id="PF01656">
    <property type="entry name" value="CbiA"/>
    <property type="match status" value="1"/>
</dbReference>
<dbReference type="AlphaFoldDB" id="A0A497ELE2"/>